<evidence type="ECO:0000256" key="1">
    <source>
        <dbReference type="SAM" id="Phobius"/>
    </source>
</evidence>
<keyword evidence="1" id="KW-0472">Membrane</keyword>
<organism evidence="2 3">
    <name type="scientific">Sphingobacterium haloxyli</name>
    <dbReference type="NCBI Taxonomy" id="2100533"/>
    <lineage>
        <taxon>Bacteria</taxon>
        <taxon>Pseudomonadati</taxon>
        <taxon>Bacteroidota</taxon>
        <taxon>Sphingobacteriia</taxon>
        <taxon>Sphingobacteriales</taxon>
        <taxon>Sphingobacteriaceae</taxon>
        <taxon>Sphingobacterium</taxon>
    </lineage>
</organism>
<dbReference type="AlphaFoldDB" id="A0A2S9J1M2"/>
<evidence type="ECO:0008006" key="4">
    <source>
        <dbReference type="Google" id="ProtNLM"/>
    </source>
</evidence>
<feature type="transmembrane region" description="Helical" evidence="1">
    <location>
        <begin position="12"/>
        <end position="31"/>
    </location>
</feature>
<keyword evidence="1" id="KW-1133">Transmembrane helix</keyword>
<sequence>MHKLSTTYRIFVAWSLSLWMVVIITSGVVFMHKEVTSTGEIVTHIHPYDFTQKGHPEHHHHSDDEIHFLDVVFAGVFVANDLQAFELAIAPIMLCIHHAELTENAPSTPLIHYDLRGPPALFLS</sequence>
<dbReference type="RefSeq" id="WP_105717584.1">
    <property type="nucleotide sequence ID" value="NZ_PVBQ01000011.1"/>
</dbReference>
<dbReference type="EMBL" id="PVBQ01000011">
    <property type="protein sequence ID" value="PRD46662.1"/>
    <property type="molecule type" value="Genomic_DNA"/>
</dbReference>
<accession>A0A2S9J1M2</accession>
<evidence type="ECO:0000313" key="2">
    <source>
        <dbReference type="EMBL" id="PRD46662.1"/>
    </source>
</evidence>
<proteinExistence type="predicted"/>
<dbReference type="OrthoDB" id="1121875at2"/>
<name>A0A2S9J1M2_9SPHI</name>
<keyword evidence="1" id="KW-0812">Transmembrane</keyword>
<evidence type="ECO:0000313" key="3">
    <source>
        <dbReference type="Proteomes" id="UP000239711"/>
    </source>
</evidence>
<keyword evidence="3" id="KW-1185">Reference proteome</keyword>
<gene>
    <name evidence="2" type="ORF">C5745_13705</name>
</gene>
<reference evidence="2 3" key="1">
    <citation type="submission" date="2018-02" db="EMBL/GenBank/DDBJ databases">
        <title>The draft genome of Sphingobacterium sp. 5JN-11.</title>
        <authorList>
            <person name="Liu L."/>
            <person name="Li L."/>
            <person name="Liang L."/>
            <person name="Zhang X."/>
            <person name="Wang T."/>
        </authorList>
    </citation>
    <scope>NUCLEOTIDE SEQUENCE [LARGE SCALE GENOMIC DNA]</scope>
    <source>
        <strain evidence="2 3">5JN-11</strain>
    </source>
</reference>
<comment type="caution">
    <text evidence="2">The sequence shown here is derived from an EMBL/GenBank/DDBJ whole genome shotgun (WGS) entry which is preliminary data.</text>
</comment>
<protein>
    <recommendedName>
        <fullName evidence="4">DUF2946 domain-containing protein</fullName>
    </recommendedName>
</protein>
<dbReference type="Proteomes" id="UP000239711">
    <property type="component" value="Unassembled WGS sequence"/>
</dbReference>